<feature type="domain" description="CoA carboxyltransferase C-terminal" evidence="11">
    <location>
        <begin position="38"/>
        <end position="292"/>
    </location>
</feature>
<evidence type="ECO:0000256" key="1">
    <source>
        <dbReference type="ARBA" id="ARBA00004956"/>
    </source>
</evidence>
<evidence type="ECO:0000313" key="12">
    <source>
        <dbReference type="EMBL" id="ARN85278.1"/>
    </source>
</evidence>
<organism evidence="12 13">
    <name type="scientific">Candidatus Nucleicultrix amoebiphila FS5</name>
    <dbReference type="NCBI Taxonomy" id="1414854"/>
    <lineage>
        <taxon>Bacteria</taxon>
        <taxon>Pseudomonadati</taxon>
        <taxon>Pseudomonadota</taxon>
        <taxon>Alphaproteobacteria</taxon>
        <taxon>Holosporales</taxon>
        <taxon>Candidatus Nucleicultricaceae</taxon>
        <taxon>Candidatus Nucleicultrix</taxon>
    </lineage>
</organism>
<evidence type="ECO:0000256" key="6">
    <source>
        <dbReference type="ARBA" id="ARBA00022840"/>
    </source>
</evidence>
<dbReference type="PANTHER" id="PTHR42853">
    <property type="entry name" value="ACETYL-COENZYME A CARBOXYLASE CARBOXYL TRANSFERASE SUBUNIT ALPHA"/>
    <property type="match status" value="1"/>
</dbReference>
<dbReference type="RefSeq" id="WP_085784828.1">
    <property type="nucleotide sequence ID" value="NZ_CP008743.1"/>
</dbReference>
<reference evidence="12 13" key="1">
    <citation type="submission" date="2014-06" db="EMBL/GenBank/DDBJ databases">
        <title>The genome of the endonuclear symbiont Nucleicultrix amoebiphila.</title>
        <authorList>
            <person name="Schulz F."/>
            <person name="Horn M."/>
        </authorList>
    </citation>
    <scope>NUCLEOTIDE SEQUENCE [LARGE SCALE GENOMIC DNA]</scope>
    <source>
        <strain evidence="12 13">FS5</strain>
    </source>
</reference>
<dbReference type="InterPro" id="IPR011763">
    <property type="entry name" value="COA_CT_C"/>
</dbReference>
<dbReference type="InterPro" id="IPR001095">
    <property type="entry name" value="Acetyl_CoA_COase_a_su"/>
</dbReference>
<keyword evidence="7 10" id="KW-0443">Lipid metabolism</keyword>
<dbReference type="Proteomes" id="UP000237351">
    <property type="component" value="Chromosome"/>
</dbReference>
<keyword evidence="5 10" id="KW-0276">Fatty acid metabolism</keyword>
<dbReference type="Pfam" id="PF03255">
    <property type="entry name" value="ACCA"/>
    <property type="match status" value="1"/>
</dbReference>
<dbReference type="AlphaFoldDB" id="A0A1W6N653"/>
<evidence type="ECO:0000256" key="4">
    <source>
        <dbReference type="ARBA" id="ARBA00022741"/>
    </source>
</evidence>
<evidence type="ECO:0000256" key="8">
    <source>
        <dbReference type="ARBA" id="ARBA00023160"/>
    </source>
</evidence>
<dbReference type="GO" id="GO:2001295">
    <property type="term" value="P:malonyl-CoA biosynthetic process"/>
    <property type="evidence" value="ECO:0007669"/>
    <property type="project" value="UniProtKB-UniRule"/>
</dbReference>
<comment type="pathway">
    <text evidence="1 10">Lipid metabolism; malonyl-CoA biosynthesis; malonyl-CoA from acetyl-CoA: step 1/1.</text>
</comment>
<evidence type="ECO:0000256" key="9">
    <source>
        <dbReference type="ARBA" id="ARBA00049152"/>
    </source>
</evidence>
<proteinExistence type="inferred from homology"/>
<keyword evidence="4 10" id="KW-0547">Nucleotide-binding</keyword>
<dbReference type="PANTHER" id="PTHR42853:SF3">
    <property type="entry name" value="ACETYL-COENZYME A CARBOXYLASE CARBOXYL TRANSFERASE SUBUNIT ALPHA, CHLOROPLASTIC"/>
    <property type="match status" value="1"/>
</dbReference>
<dbReference type="EC" id="2.1.3.15" evidence="10"/>
<dbReference type="Gene3D" id="3.90.226.10">
    <property type="entry name" value="2-enoyl-CoA Hydratase, Chain A, domain 1"/>
    <property type="match status" value="1"/>
</dbReference>
<dbReference type="InterPro" id="IPR029045">
    <property type="entry name" value="ClpP/crotonase-like_dom_sf"/>
</dbReference>
<dbReference type="NCBIfam" id="NF004344">
    <property type="entry name" value="PRK05724.1"/>
    <property type="match status" value="1"/>
</dbReference>
<dbReference type="GO" id="GO:0005524">
    <property type="term" value="F:ATP binding"/>
    <property type="evidence" value="ECO:0007669"/>
    <property type="project" value="UniProtKB-KW"/>
</dbReference>
<comment type="catalytic activity">
    <reaction evidence="9 10">
        <text>N(6)-carboxybiotinyl-L-lysyl-[protein] + acetyl-CoA = N(6)-biotinyl-L-lysyl-[protein] + malonyl-CoA</text>
        <dbReference type="Rhea" id="RHEA:54728"/>
        <dbReference type="Rhea" id="RHEA-COMP:10505"/>
        <dbReference type="Rhea" id="RHEA-COMP:10506"/>
        <dbReference type="ChEBI" id="CHEBI:57288"/>
        <dbReference type="ChEBI" id="CHEBI:57384"/>
        <dbReference type="ChEBI" id="CHEBI:83144"/>
        <dbReference type="ChEBI" id="CHEBI:83145"/>
        <dbReference type="EC" id="2.1.3.15"/>
    </reaction>
</comment>
<evidence type="ECO:0000256" key="10">
    <source>
        <dbReference type="HAMAP-Rule" id="MF_00823"/>
    </source>
</evidence>
<comment type="subcellular location">
    <subcellularLocation>
        <location evidence="10">Cytoplasm</location>
    </subcellularLocation>
</comment>
<evidence type="ECO:0000313" key="13">
    <source>
        <dbReference type="Proteomes" id="UP000237351"/>
    </source>
</evidence>
<dbReference type="OrthoDB" id="9808023at2"/>
<comment type="similarity">
    <text evidence="10">Belongs to the AccA family.</text>
</comment>
<dbReference type="PRINTS" id="PR01069">
    <property type="entry name" value="ACCCTRFRASEA"/>
</dbReference>
<gene>
    <name evidence="10" type="primary">accA</name>
    <name evidence="12" type="ORF">GQ61_08240</name>
</gene>
<dbReference type="NCBIfam" id="TIGR00513">
    <property type="entry name" value="accA"/>
    <property type="match status" value="1"/>
</dbReference>
<sequence>MAHALEFEQPIIELENKLDELRHLSNKRDVNITEEISRLEKKVQKLLKETYESLSPWQKVLVARHGERPQFLDFVGELIEDFTELSGDRRYGEDKALIGGLGRFRGYPVMIMGHQKGNNLESRLRHNFGMPKPEGYRKAQRLMDLAEKFSLPILTFVDTAGAHPGIDAEERGQSEAIASSIERLLEIKTPVVSIVTGEGGSGGAIAIAVANVVLMMEHAVYSVISPEGCASILWRTAEKKELAAAAQKLTAQDLLKLGVIDRIVTEPLGGAHRSAKAAIAMVGDALELSLKQLSKLSGDEALQQRRRKFLQMGQKEL</sequence>
<dbReference type="KEGG" id="naf:GQ61_08240"/>
<evidence type="ECO:0000256" key="2">
    <source>
        <dbReference type="ARBA" id="ARBA00022516"/>
    </source>
</evidence>
<dbReference type="GO" id="GO:0009317">
    <property type="term" value="C:acetyl-CoA carboxylase complex"/>
    <property type="evidence" value="ECO:0007669"/>
    <property type="project" value="InterPro"/>
</dbReference>
<dbReference type="GO" id="GO:0003989">
    <property type="term" value="F:acetyl-CoA carboxylase activity"/>
    <property type="evidence" value="ECO:0007669"/>
    <property type="project" value="InterPro"/>
</dbReference>
<evidence type="ECO:0000256" key="3">
    <source>
        <dbReference type="ARBA" id="ARBA00022679"/>
    </source>
</evidence>
<dbReference type="STRING" id="1414854.GQ61_08240"/>
<dbReference type="PROSITE" id="PS50989">
    <property type="entry name" value="COA_CT_CTER"/>
    <property type="match status" value="1"/>
</dbReference>
<dbReference type="GO" id="GO:0006633">
    <property type="term" value="P:fatty acid biosynthetic process"/>
    <property type="evidence" value="ECO:0007669"/>
    <property type="project" value="UniProtKB-KW"/>
</dbReference>
<evidence type="ECO:0000259" key="11">
    <source>
        <dbReference type="PROSITE" id="PS50989"/>
    </source>
</evidence>
<evidence type="ECO:0000256" key="5">
    <source>
        <dbReference type="ARBA" id="ARBA00022832"/>
    </source>
</evidence>
<keyword evidence="6 10" id="KW-0067">ATP-binding</keyword>
<dbReference type="SUPFAM" id="SSF52096">
    <property type="entry name" value="ClpP/crotonase"/>
    <property type="match status" value="1"/>
</dbReference>
<keyword evidence="10" id="KW-0963">Cytoplasm</keyword>
<keyword evidence="13" id="KW-1185">Reference proteome</keyword>
<evidence type="ECO:0000256" key="7">
    <source>
        <dbReference type="ARBA" id="ARBA00023098"/>
    </source>
</evidence>
<keyword evidence="2 10" id="KW-0444">Lipid biosynthesis</keyword>
<comment type="subunit">
    <text evidence="10">Acetyl-CoA carboxylase is a heterohexamer composed of biotin carboxyl carrier protein (AccB), biotin carboxylase (AccC) and two subunits each of ACCase subunit alpha (AccA) and ACCase subunit beta (AccD).</text>
</comment>
<keyword evidence="8 10" id="KW-0275">Fatty acid biosynthesis</keyword>
<keyword evidence="3 10" id="KW-0808">Transferase</keyword>
<dbReference type="UniPathway" id="UPA00655">
    <property type="reaction ID" value="UER00711"/>
</dbReference>
<comment type="function">
    <text evidence="10">Component of the acetyl coenzyme A carboxylase (ACC) complex. First, biotin carboxylase catalyzes the carboxylation of biotin on its carrier protein (BCCP) and then the CO(2) group is transferred by the carboxyltransferase to acetyl-CoA to form malonyl-CoA.</text>
</comment>
<dbReference type="NCBIfam" id="NF041504">
    <property type="entry name" value="AccA_sub"/>
    <property type="match status" value="1"/>
</dbReference>
<accession>A0A1W6N653</accession>
<name>A0A1W6N653_9PROT</name>
<dbReference type="EMBL" id="CP008743">
    <property type="protein sequence ID" value="ARN85278.1"/>
    <property type="molecule type" value="Genomic_DNA"/>
</dbReference>
<dbReference type="GO" id="GO:0016743">
    <property type="term" value="F:carboxyl- or carbamoyltransferase activity"/>
    <property type="evidence" value="ECO:0007669"/>
    <property type="project" value="UniProtKB-UniRule"/>
</dbReference>
<protein>
    <recommendedName>
        <fullName evidence="10">Acetyl-coenzyme A carboxylase carboxyl transferase subunit alpha</fullName>
        <shortName evidence="10">ACCase subunit alpha</shortName>
        <shortName evidence="10">Acetyl-CoA carboxylase carboxyltransferase subunit alpha</shortName>
        <ecNumber evidence="10">2.1.3.15</ecNumber>
    </recommendedName>
</protein>
<dbReference type="HAMAP" id="MF_00823">
    <property type="entry name" value="AcetylCoA_CT_alpha"/>
    <property type="match status" value="1"/>
</dbReference>